<dbReference type="InterPro" id="IPR009061">
    <property type="entry name" value="DNA-bd_dom_put_sf"/>
</dbReference>
<dbReference type="AlphaFoldDB" id="A0A4R1C0B8"/>
<dbReference type="PROSITE" id="PS00552">
    <property type="entry name" value="HTH_MERR_1"/>
    <property type="match status" value="1"/>
</dbReference>
<dbReference type="GO" id="GO:0003677">
    <property type="term" value="F:DNA binding"/>
    <property type="evidence" value="ECO:0007669"/>
    <property type="project" value="UniProtKB-KW"/>
</dbReference>
<dbReference type="InterPro" id="IPR047057">
    <property type="entry name" value="MerR_fam"/>
</dbReference>
<organism evidence="3 4">
    <name type="scientific">Nocardioides jejuensis</name>
    <dbReference type="NCBI Taxonomy" id="2502782"/>
    <lineage>
        <taxon>Bacteria</taxon>
        <taxon>Bacillati</taxon>
        <taxon>Actinomycetota</taxon>
        <taxon>Actinomycetes</taxon>
        <taxon>Propionibacteriales</taxon>
        <taxon>Nocardioidaceae</taxon>
        <taxon>Nocardioides</taxon>
    </lineage>
</organism>
<evidence type="ECO:0000313" key="3">
    <source>
        <dbReference type="EMBL" id="TCJ23437.1"/>
    </source>
</evidence>
<protein>
    <submittedName>
        <fullName evidence="3">MerR family transcriptional regulator</fullName>
    </submittedName>
</protein>
<feature type="domain" description="HTH merR-type" evidence="2">
    <location>
        <begin position="1"/>
        <end position="72"/>
    </location>
</feature>
<dbReference type="EMBL" id="SJZJ01000017">
    <property type="protein sequence ID" value="TCJ23437.1"/>
    <property type="molecule type" value="Genomic_DNA"/>
</dbReference>
<dbReference type="Gene3D" id="1.10.1660.10">
    <property type="match status" value="1"/>
</dbReference>
<name>A0A4R1C0B8_9ACTN</name>
<keyword evidence="1" id="KW-0238">DNA-binding</keyword>
<sequence>MSFTIAEMAEQTGLTPHTLRYYERDGLLLGAVDRATSGHRRYSAQDLAWITLITRLRATGMPIRDVKRYAALVRAGDGNESERLDLLLAHRARVEAQLAEITGHLRAVDHKIGIYEGKVEQALTSSALEAVE</sequence>
<accession>A0A4R1C0B8</accession>
<dbReference type="GO" id="GO:0003700">
    <property type="term" value="F:DNA-binding transcription factor activity"/>
    <property type="evidence" value="ECO:0007669"/>
    <property type="project" value="InterPro"/>
</dbReference>
<proteinExistence type="predicted"/>
<keyword evidence="4" id="KW-1185">Reference proteome</keyword>
<dbReference type="InterPro" id="IPR000551">
    <property type="entry name" value="MerR-type_HTH_dom"/>
</dbReference>
<dbReference type="OrthoDB" id="9802944at2"/>
<gene>
    <name evidence="3" type="ORF">EPD65_11300</name>
</gene>
<dbReference type="PANTHER" id="PTHR30204">
    <property type="entry name" value="REDOX-CYCLING DRUG-SENSING TRANSCRIPTIONAL ACTIVATOR SOXR"/>
    <property type="match status" value="1"/>
</dbReference>
<reference evidence="3 4" key="1">
    <citation type="submission" date="2019-03" db="EMBL/GenBank/DDBJ databases">
        <authorList>
            <person name="Kim M.K.M."/>
        </authorList>
    </citation>
    <scope>NUCLEOTIDE SEQUENCE [LARGE SCALE GENOMIC DNA]</scope>
    <source>
        <strain evidence="3 4">18JY15-6</strain>
    </source>
</reference>
<dbReference type="SMART" id="SM00422">
    <property type="entry name" value="HTH_MERR"/>
    <property type="match status" value="1"/>
</dbReference>
<dbReference type="PANTHER" id="PTHR30204:SF98">
    <property type="entry name" value="HTH-TYPE TRANSCRIPTIONAL REGULATOR ADHR"/>
    <property type="match status" value="1"/>
</dbReference>
<evidence type="ECO:0000313" key="4">
    <source>
        <dbReference type="Proteomes" id="UP000295453"/>
    </source>
</evidence>
<evidence type="ECO:0000259" key="2">
    <source>
        <dbReference type="PROSITE" id="PS50937"/>
    </source>
</evidence>
<comment type="caution">
    <text evidence="3">The sequence shown here is derived from an EMBL/GenBank/DDBJ whole genome shotgun (WGS) entry which is preliminary data.</text>
</comment>
<evidence type="ECO:0000256" key="1">
    <source>
        <dbReference type="ARBA" id="ARBA00023125"/>
    </source>
</evidence>
<dbReference type="PROSITE" id="PS50937">
    <property type="entry name" value="HTH_MERR_2"/>
    <property type="match status" value="1"/>
</dbReference>
<dbReference type="RefSeq" id="WP_131584171.1">
    <property type="nucleotide sequence ID" value="NZ_SJZJ01000017.1"/>
</dbReference>
<dbReference type="Proteomes" id="UP000295453">
    <property type="component" value="Unassembled WGS sequence"/>
</dbReference>
<dbReference type="Pfam" id="PF13411">
    <property type="entry name" value="MerR_1"/>
    <property type="match status" value="1"/>
</dbReference>
<dbReference type="SUPFAM" id="SSF46955">
    <property type="entry name" value="Putative DNA-binding domain"/>
    <property type="match status" value="1"/>
</dbReference>
<dbReference type="CDD" id="cd01109">
    <property type="entry name" value="HTH_YyaN"/>
    <property type="match status" value="1"/>
</dbReference>